<organism evidence="2 3">
    <name type="scientific">Caerostris darwini</name>
    <dbReference type="NCBI Taxonomy" id="1538125"/>
    <lineage>
        <taxon>Eukaryota</taxon>
        <taxon>Metazoa</taxon>
        <taxon>Ecdysozoa</taxon>
        <taxon>Arthropoda</taxon>
        <taxon>Chelicerata</taxon>
        <taxon>Arachnida</taxon>
        <taxon>Araneae</taxon>
        <taxon>Araneomorphae</taxon>
        <taxon>Entelegynae</taxon>
        <taxon>Araneoidea</taxon>
        <taxon>Araneidae</taxon>
        <taxon>Caerostris</taxon>
    </lineage>
</organism>
<evidence type="ECO:0000313" key="3">
    <source>
        <dbReference type="Proteomes" id="UP001054837"/>
    </source>
</evidence>
<name>A0AAV4TLH9_9ARAC</name>
<reference evidence="2 3" key="1">
    <citation type="submission" date="2021-06" db="EMBL/GenBank/DDBJ databases">
        <title>Caerostris darwini draft genome.</title>
        <authorList>
            <person name="Kono N."/>
            <person name="Arakawa K."/>
        </authorList>
    </citation>
    <scope>NUCLEOTIDE SEQUENCE [LARGE SCALE GENOMIC DNA]</scope>
</reference>
<proteinExistence type="predicted"/>
<feature type="non-terminal residue" evidence="2">
    <location>
        <position position="1"/>
    </location>
</feature>
<dbReference type="AlphaFoldDB" id="A0AAV4TLH9"/>
<sequence length="95" mass="10299">HAGLWGISFLLRLNPASSEVHLLQLPSPSKSHSHCVGGEMKRLRNTTHCAGLSNKGELATLPEKWKGGGIWSANPMFAFLANDAVSLLPIRLLFP</sequence>
<protein>
    <submittedName>
        <fullName evidence="2">Uncharacterized protein</fullName>
    </submittedName>
</protein>
<gene>
    <name evidence="2" type="ORF">CDAR_232671</name>
</gene>
<feature type="signal peptide" evidence="1">
    <location>
        <begin position="1"/>
        <end position="18"/>
    </location>
</feature>
<dbReference type="EMBL" id="BPLQ01009753">
    <property type="protein sequence ID" value="GIY46341.1"/>
    <property type="molecule type" value="Genomic_DNA"/>
</dbReference>
<keyword evidence="1" id="KW-0732">Signal</keyword>
<feature type="chain" id="PRO_5044022615" evidence="1">
    <location>
        <begin position="19"/>
        <end position="95"/>
    </location>
</feature>
<accession>A0AAV4TLH9</accession>
<keyword evidence="3" id="KW-1185">Reference proteome</keyword>
<dbReference type="Proteomes" id="UP001054837">
    <property type="component" value="Unassembled WGS sequence"/>
</dbReference>
<evidence type="ECO:0000256" key="1">
    <source>
        <dbReference type="SAM" id="SignalP"/>
    </source>
</evidence>
<evidence type="ECO:0000313" key="2">
    <source>
        <dbReference type="EMBL" id="GIY46341.1"/>
    </source>
</evidence>
<comment type="caution">
    <text evidence="2">The sequence shown here is derived from an EMBL/GenBank/DDBJ whole genome shotgun (WGS) entry which is preliminary data.</text>
</comment>